<dbReference type="InterPro" id="IPR011989">
    <property type="entry name" value="ARM-like"/>
</dbReference>
<dbReference type="Gene3D" id="1.25.10.10">
    <property type="entry name" value="Leucine-rich Repeat Variant"/>
    <property type="match status" value="1"/>
</dbReference>
<dbReference type="InterPro" id="IPR016024">
    <property type="entry name" value="ARM-type_fold"/>
</dbReference>
<dbReference type="InterPro" id="IPR039678">
    <property type="entry name" value="CTNNBL1"/>
</dbReference>
<keyword evidence="2" id="KW-0597">Phosphoprotein</keyword>
<dbReference type="OrthoDB" id="1898821at2759"/>
<dbReference type="PANTHER" id="PTHR14978:SF0">
    <property type="entry name" value="BETA-CATENIN-LIKE PROTEIN 1"/>
    <property type="match status" value="1"/>
</dbReference>
<organism evidence="12">
    <name type="scientific">Oppiella nova</name>
    <dbReference type="NCBI Taxonomy" id="334625"/>
    <lineage>
        <taxon>Eukaryota</taxon>
        <taxon>Metazoa</taxon>
        <taxon>Ecdysozoa</taxon>
        <taxon>Arthropoda</taxon>
        <taxon>Chelicerata</taxon>
        <taxon>Arachnida</taxon>
        <taxon>Acari</taxon>
        <taxon>Acariformes</taxon>
        <taxon>Sarcoptiformes</taxon>
        <taxon>Oribatida</taxon>
        <taxon>Brachypylina</taxon>
        <taxon>Oppioidea</taxon>
        <taxon>Oppiidae</taxon>
        <taxon>Oppiella</taxon>
    </lineage>
</organism>
<dbReference type="EMBL" id="OC915692">
    <property type="protein sequence ID" value="CAD7641533.1"/>
    <property type="molecule type" value="Genomic_DNA"/>
</dbReference>
<keyword evidence="13" id="KW-1185">Reference proteome</keyword>
<dbReference type="GO" id="GO:0005681">
    <property type="term" value="C:spliceosomal complex"/>
    <property type="evidence" value="ECO:0007669"/>
    <property type="project" value="TreeGrafter"/>
</dbReference>
<comment type="subcellular location">
    <subcellularLocation>
        <location evidence="1">Nucleus</location>
    </subcellularLocation>
</comment>
<dbReference type="Proteomes" id="UP000728032">
    <property type="component" value="Unassembled WGS sequence"/>
</dbReference>
<feature type="domain" description="Beta-catenin-like protein 1 N-terminal" evidence="11">
    <location>
        <begin position="24"/>
        <end position="135"/>
    </location>
</feature>
<dbReference type="GO" id="GO:0010467">
    <property type="term" value="P:gene expression"/>
    <property type="evidence" value="ECO:0007669"/>
    <property type="project" value="UniProtKB-ARBA"/>
</dbReference>
<evidence type="ECO:0000256" key="9">
    <source>
        <dbReference type="ARBA" id="ARBA00083862"/>
    </source>
</evidence>
<dbReference type="InterPro" id="IPR013180">
    <property type="entry name" value="CTNNBL1_N"/>
</dbReference>
<keyword evidence="3" id="KW-0677">Repeat</keyword>
<evidence type="ECO:0000256" key="3">
    <source>
        <dbReference type="ARBA" id="ARBA00022737"/>
    </source>
</evidence>
<evidence type="ECO:0000256" key="1">
    <source>
        <dbReference type="ARBA" id="ARBA00004123"/>
    </source>
</evidence>
<evidence type="ECO:0000256" key="2">
    <source>
        <dbReference type="ARBA" id="ARBA00022553"/>
    </source>
</evidence>
<keyword evidence="4" id="KW-0175">Coiled coil</keyword>
<feature type="region of interest" description="Disordered" evidence="10">
    <location>
        <begin position="1"/>
        <end position="27"/>
    </location>
</feature>
<evidence type="ECO:0000259" key="11">
    <source>
        <dbReference type="SMART" id="SM01156"/>
    </source>
</evidence>
<dbReference type="FunFam" id="1.25.10.10:FF:001136">
    <property type="entry name" value="Beta-catenin-like protein 1"/>
    <property type="match status" value="1"/>
</dbReference>
<gene>
    <name evidence="12" type="ORF">ONB1V03_LOCUS3146</name>
</gene>
<sequence>MDVNELLSYKTSQSDDGSDDQHESAAKKRRIMGAELDESDVTTDAVDAEVDETALKRLLLLFERKVLKNQELRIKFGDNPTKFMDSEMELFDTIQEMHVLSTQPELYHIMVDLNIISTLLGLLSHENTDISCAVVALLQELTDLDDIQELDDVSLLLEALIGGQVIALLVTNMERLDETVKEEAEGVYNSLAIIENLTDFKPNLNDCQPLITWIMKRLKAKPSFDGNKLYASEILSILLQSNDDNKKLLSDSDGVDTLLRVISYYKRHDPSSSDEHEYMENLFNCLCSALLCCPSNRELFLKGEGIELMNLILREKRKKGSTSSVRIGSLKVINHSMSSDKNGDQMVDSCCNKFVEILGLRILMPVFMKPNSIIGHKKETTSVDEVEEHCLSIILALLNNTRSELKRRVLFKFSESDFEKTDRLIELHFKYSERLIKCDSLIKKERALKLINDETIDEDQFFMRRLTDGGLFTLQMIDHIILVICSLYDDYMEANATEKDDQSSKESIKSRVMRLINLHAVSSVNHYKFIKNIMKNFANERDEHHKQRILQLIQEF</sequence>
<protein>
    <recommendedName>
        <fullName evidence="8">Beta-catenin-like protein 1</fullName>
    </recommendedName>
    <alternativeName>
        <fullName evidence="9">Nuclear-associated protein</fullName>
    </alternativeName>
</protein>
<evidence type="ECO:0000313" key="12">
    <source>
        <dbReference type="EMBL" id="CAD7641533.1"/>
    </source>
</evidence>
<accession>A0A7R9QDE4</accession>
<evidence type="ECO:0000256" key="5">
    <source>
        <dbReference type="ARBA" id="ARBA00023242"/>
    </source>
</evidence>
<keyword evidence="5" id="KW-0539">Nucleus</keyword>
<proteinExistence type="predicted"/>
<comment type="subunit">
    <text evidence="7">Component of the PRP19-CDC5L splicing complex composed of a core complex comprising a homotetramer of PRPF19, CDC5L, PLRG1 and BCAS2, and at least three less stably associated proteins CTNNBL1, CWC15 and HSPA8. Interacts directly with CWC15 and CDC5L in the complex. Interacts with AICDA; the interaction is important for the antibody diversification activity of AICDA. Interacts with PRPF31 (via its NLS). Interacts (via its N-terminal NLS) with KPNA1 and KPNA2.</text>
</comment>
<dbReference type="SMART" id="SM01156">
    <property type="entry name" value="DUF1716"/>
    <property type="match status" value="1"/>
</dbReference>
<name>A0A7R9QDE4_9ACAR</name>
<evidence type="ECO:0000256" key="4">
    <source>
        <dbReference type="ARBA" id="ARBA00023054"/>
    </source>
</evidence>
<dbReference type="AlphaFoldDB" id="A0A7R9QDE4"/>
<evidence type="ECO:0000313" key="13">
    <source>
        <dbReference type="Proteomes" id="UP000728032"/>
    </source>
</evidence>
<comment type="function">
    <text evidence="6">Component of the PRP19-CDC5L complex that forms an integral part of the spliceosome and is required for activating pre-mRNA splicing. Participates in AID/AICDA-mediated somatic hypermutation (SHM) and class-switch recombination (CSR), 2 processes resulting in the production of high-affinity, mutated isotype-switched antibodies.</text>
</comment>
<reference evidence="12" key="1">
    <citation type="submission" date="2020-11" db="EMBL/GenBank/DDBJ databases">
        <authorList>
            <person name="Tran Van P."/>
        </authorList>
    </citation>
    <scope>NUCLEOTIDE SEQUENCE</scope>
</reference>
<evidence type="ECO:0000256" key="8">
    <source>
        <dbReference type="ARBA" id="ARBA00070106"/>
    </source>
</evidence>
<evidence type="ECO:0000256" key="7">
    <source>
        <dbReference type="ARBA" id="ARBA00061776"/>
    </source>
</evidence>
<dbReference type="SUPFAM" id="SSF48371">
    <property type="entry name" value="ARM repeat"/>
    <property type="match status" value="1"/>
</dbReference>
<evidence type="ECO:0000256" key="6">
    <source>
        <dbReference type="ARBA" id="ARBA00058456"/>
    </source>
</evidence>
<evidence type="ECO:0000256" key="10">
    <source>
        <dbReference type="SAM" id="MobiDB-lite"/>
    </source>
</evidence>
<dbReference type="Pfam" id="PF08216">
    <property type="entry name" value="CTNNBL"/>
    <property type="match status" value="1"/>
</dbReference>
<dbReference type="EMBL" id="CAJPVJ010000867">
    <property type="protein sequence ID" value="CAG2163572.1"/>
    <property type="molecule type" value="Genomic_DNA"/>
</dbReference>
<dbReference type="PANTHER" id="PTHR14978">
    <property type="entry name" value="BETA-CATENIN-LIKE PROTEIN 1 NUCLEAR ASSOCIATED PROTEIN"/>
    <property type="match status" value="1"/>
</dbReference>